<evidence type="ECO:0000313" key="3">
    <source>
        <dbReference type="Proteomes" id="UP000006694"/>
    </source>
</evidence>
<dbReference type="HOGENOM" id="CLU_2450267_0_0_10"/>
<reference evidence="2 3" key="1">
    <citation type="journal article" date="2009" name="Appl. Environ. Microbiol.">
        <title>Novel features of the polysaccharide-digesting gliding bacterium Flavobacterium johnsoniae as revealed by genome sequence analysis.</title>
        <authorList>
            <person name="McBride M.J."/>
            <person name="Xie G."/>
            <person name="Martens E.C."/>
            <person name="Lapidus A."/>
            <person name="Henrissat B."/>
            <person name="Rhodes R.G."/>
            <person name="Goltsman E."/>
            <person name="Wang W."/>
            <person name="Xu J."/>
            <person name="Hunnicutt D.W."/>
            <person name="Staroscik A.M."/>
            <person name="Hoover T.R."/>
            <person name="Cheng Y.Q."/>
            <person name="Stein J.L."/>
        </authorList>
    </citation>
    <scope>NUCLEOTIDE SEQUENCE [LARGE SCALE GENOMIC DNA]</scope>
    <source>
        <strain evidence="3">ATCC 17061 / DSM 2064 / JCM 8514 / BCRC 14874 / CCUG 350202 / NBRC 14942 / NCIMB 11054 / UW101</strain>
    </source>
</reference>
<organism evidence="2 3">
    <name type="scientific">Flavobacterium johnsoniae (strain ATCC 17061 / DSM 2064 / JCM 8514 / BCRC 14874 / CCUG 350202 / NBRC 14942 / NCIMB 11054 / UW101)</name>
    <name type="common">Cytophaga johnsonae</name>
    <dbReference type="NCBI Taxonomy" id="376686"/>
    <lineage>
        <taxon>Bacteria</taxon>
        <taxon>Pseudomonadati</taxon>
        <taxon>Bacteroidota</taxon>
        <taxon>Flavobacteriia</taxon>
        <taxon>Flavobacteriales</taxon>
        <taxon>Flavobacteriaceae</taxon>
        <taxon>Flavobacterium</taxon>
    </lineage>
</organism>
<accession>A5FDZ4</accession>
<evidence type="ECO:0000256" key="1">
    <source>
        <dbReference type="SAM" id="SignalP"/>
    </source>
</evidence>
<dbReference type="GeneID" id="31766468"/>
<dbReference type="EMBL" id="CP000685">
    <property type="protein sequence ID" value="ABQ06573.1"/>
    <property type="molecule type" value="Genomic_DNA"/>
</dbReference>
<feature type="chain" id="PRO_5030164318" evidence="1">
    <location>
        <begin position="23"/>
        <end position="89"/>
    </location>
</feature>
<sequence>MKSNVFKIGLPIAVIAFGLASAASTSSINSSSKPLAQNGYEHISISSACNVPVAFCDEIEGQNCTAPETGRQLYSQPSNCVTPLKRSNP</sequence>
<keyword evidence="1" id="KW-0732">Signal</keyword>
<name>A5FDZ4_FLAJ1</name>
<dbReference type="Proteomes" id="UP000006694">
    <property type="component" value="Chromosome"/>
</dbReference>
<proteinExistence type="predicted"/>
<feature type="signal peptide" evidence="1">
    <location>
        <begin position="1"/>
        <end position="22"/>
    </location>
</feature>
<gene>
    <name evidence="2" type="ordered locus">Fjoh_3559</name>
</gene>
<dbReference type="KEGG" id="fjo:Fjoh_3559"/>
<dbReference type="AlphaFoldDB" id="A5FDZ4"/>
<dbReference type="eggNOG" id="ENOG5032HZX">
    <property type="taxonomic scope" value="Bacteria"/>
</dbReference>
<dbReference type="RefSeq" id="WP_012025540.1">
    <property type="nucleotide sequence ID" value="NC_009441.1"/>
</dbReference>
<keyword evidence="3" id="KW-1185">Reference proteome</keyword>
<protein>
    <submittedName>
        <fullName evidence="2">Uncharacterized protein</fullName>
    </submittedName>
</protein>
<evidence type="ECO:0000313" key="2">
    <source>
        <dbReference type="EMBL" id="ABQ06573.1"/>
    </source>
</evidence>